<accession>A0ABU2C5S5</accession>
<gene>
    <name evidence="2" type="ORF">J2X19_001351</name>
</gene>
<dbReference type="EMBL" id="JAVDXT010000001">
    <property type="protein sequence ID" value="MDR7376693.1"/>
    <property type="molecule type" value="Genomic_DNA"/>
</dbReference>
<evidence type="ECO:0000256" key="1">
    <source>
        <dbReference type="SAM" id="MobiDB-lite"/>
    </source>
</evidence>
<feature type="region of interest" description="Disordered" evidence="1">
    <location>
        <begin position="1"/>
        <end position="65"/>
    </location>
</feature>
<name>A0ABU2C5S5_9BURK</name>
<evidence type="ECO:0000313" key="2">
    <source>
        <dbReference type="EMBL" id="MDR7376693.1"/>
    </source>
</evidence>
<sequence length="65" mass="7212">MTDPRNVAHDKKVQQEKKHRGEELAPGADQTPQPGKKTHMEHHASDTPKVPDEAAPVPTEEKPLD</sequence>
<keyword evidence="3" id="KW-1185">Reference proteome</keyword>
<dbReference type="Proteomes" id="UP001180487">
    <property type="component" value="Unassembled WGS sequence"/>
</dbReference>
<dbReference type="RefSeq" id="WP_116608664.1">
    <property type="nucleotide sequence ID" value="NZ_JAVDXT010000001.1"/>
</dbReference>
<feature type="compositionally biased region" description="Basic and acidic residues" evidence="1">
    <location>
        <begin position="41"/>
        <end position="52"/>
    </location>
</feature>
<evidence type="ECO:0000313" key="3">
    <source>
        <dbReference type="Proteomes" id="UP001180487"/>
    </source>
</evidence>
<feature type="compositionally biased region" description="Basic and acidic residues" evidence="1">
    <location>
        <begin position="1"/>
        <end position="23"/>
    </location>
</feature>
<comment type="caution">
    <text evidence="2">The sequence shown here is derived from an EMBL/GenBank/DDBJ whole genome shotgun (WGS) entry which is preliminary data.</text>
</comment>
<proteinExistence type="predicted"/>
<reference evidence="2 3" key="1">
    <citation type="submission" date="2023-07" db="EMBL/GenBank/DDBJ databases">
        <title>Sorghum-associated microbial communities from plants grown in Nebraska, USA.</title>
        <authorList>
            <person name="Schachtman D."/>
        </authorList>
    </citation>
    <scope>NUCLEOTIDE SEQUENCE [LARGE SCALE GENOMIC DNA]</scope>
    <source>
        <strain evidence="2 3">BE313</strain>
    </source>
</reference>
<organism evidence="2 3">
    <name type="scientific">Rhodoferax ferrireducens</name>
    <dbReference type="NCBI Taxonomy" id="192843"/>
    <lineage>
        <taxon>Bacteria</taxon>
        <taxon>Pseudomonadati</taxon>
        <taxon>Pseudomonadota</taxon>
        <taxon>Betaproteobacteria</taxon>
        <taxon>Burkholderiales</taxon>
        <taxon>Comamonadaceae</taxon>
        <taxon>Rhodoferax</taxon>
    </lineage>
</organism>
<protein>
    <submittedName>
        <fullName evidence="2">Uncharacterized protein</fullName>
    </submittedName>
</protein>